<feature type="domain" description="SGF29 C-terminal" evidence="9">
    <location>
        <begin position="196"/>
        <end position="331"/>
    </location>
</feature>
<dbReference type="GO" id="GO:0046872">
    <property type="term" value="F:metal ion binding"/>
    <property type="evidence" value="ECO:0007669"/>
    <property type="project" value="UniProtKB-KW"/>
</dbReference>
<feature type="compositionally biased region" description="Polar residues" evidence="8">
    <location>
        <begin position="137"/>
        <end position="152"/>
    </location>
</feature>
<dbReference type="Pfam" id="PF00025">
    <property type="entry name" value="Arf"/>
    <property type="match status" value="1"/>
</dbReference>
<dbReference type="InterPro" id="IPR024156">
    <property type="entry name" value="Small_GTPase_ARF"/>
</dbReference>
<comment type="caution">
    <text evidence="10">The sequence shown here is derived from an EMBL/GenBank/DDBJ whole genome shotgun (WGS) entry which is preliminary data.</text>
</comment>
<feature type="binding site" evidence="6">
    <location>
        <begin position="474"/>
        <end position="477"/>
    </location>
    <ligand>
        <name>GTP</name>
        <dbReference type="ChEBI" id="CHEBI:37565"/>
    </ligand>
</feature>
<evidence type="ECO:0000256" key="6">
    <source>
        <dbReference type="PIRSR" id="PIRSR606689-1"/>
    </source>
</evidence>
<dbReference type="Gene3D" id="2.30.30.140">
    <property type="match status" value="2"/>
</dbReference>
<evidence type="ECO:0000256" key="5">
    <source>
        <dbReference type="ARBA" id="ARBA00023288"/>
    </source>
</evidence>
<dbReference type="PANTHER" id="PTHR11711">
    <property type="entry name" value="ADP RIBOSYLATION FACTOR-RELATED"/>
    <property type="match status" value="1"/>
</dbReference>
<evidence type="ECO:0000259" key="9">
    <source>
        <dbReference type="PROSITE" id="PS51518"/>
    </source>
</evidence>
<accession>A0AA43QVN4</accession>
<organism evidence="10 11">
    <name type="scientific">Ramalina farinacea</name>
    <dbReference type="NCBI Taxonomy" id="258253"/>
    <lineage>
        <taxon>Eukaryota</taxon>
        <taxon>Fungi</taxon>
        <taxon>Dikarya</taxon>
        <taxon>Ascomycota</taxon>
        <taxon>Pezizomycotina</taxon>
        <taxon>Lecanoromycetes</taxon>
        <taxon>OSLEUM clade</taxon>
        <taxon>Lecanoromycetidae</taxon>
        <taxon>Lecanorales</taxon>
        <taxon>Lecanorineae</taxon>
        <taxon>Ramalinaceae</taxon>
        <taxon>Ramalina</taxon>
    </lineage>
</organism>
<proteinExistence type="inferred from homology"/>
<dbReference type="InterPro" id="IPR006689">
    <property type="entry name" value="Small_GTPase_ARF/SAR"/>
</dbReference>
<keyword evidence="2" id="KW-0519">Myristate</keyword>
<dbReference type="EMBL" id="JAPUFD010000026">
    <property type="protein sequence ID" value="MDI1493438.1"/>
    <property type="molecule type" value="Genomic_DNA"/>
</dbReference>
<keyword evidence="7" id="KW-0479">Metal-binding</keyword>
<evidence type="ECO:0000256" key="4">
    <source>
        <dbReference type="ARBA" id="ARBA00023134"/>
    </source>
</evidence>
<keyword evidence="3 6" id="KW-0547">Nucleotide-binding</keyword>
<name>A0AA43QVN4_9LECA</name>
<dbReference type="PRINTS" id="PR00328">
    <property type="entry name" value="SAR1GTPBP"/>
</dbReference>
<dbReference type="CDD" id="cd20393">
    <property type="entry name" value="Tudor_SGF29_rpt1"/>
    <property type="match status" value="1"/>
</dbReference>
<dbReference type="Gene3D" id="3.40.50.300">
    <property type="entry name" value="P-loop containing nucleotide triphosphate hydrolases"/>
    <property type="match status" value="1"/>
</dbReference>
<dbReference type="InterPro" id="IPR005225">
    <property type="entry name" value="Small_GTP-bd"/>
</dbReference>
<feature type="region of interest" description="Disordered" evidence="8">
    <location>
        <begin position="110"/>
        <end position="153"/>
    </location>
</feature>
<dbReference type="InterPro" id="IPR047288">
    <property type="entry name" value="Tudor_SGF29_rpt1"/>
</dbReference>
<evidence type="ECO:0000313" key="10">
    <source>
        <dbReference type="EMBL" id="MDI1493438.1"/>
    </source>
</evidence>
<dbReference type="SMART" id="SM00333">
    <property type="entry name" value="TUDOR"/>
    <property type="match status" value="1"/>
</dbReference>
<dbReference type="SMART" id="SM00178">
    <property type="entry name" value="SAR"/>
    <property type="match status" value="1"/>
</dbReference>
<feature type="binding site" evidence="7">
    <location>
        <position position="396"/>
    </location>
    <ligand>
        <name>Mg(2+)</name>
        <dbReference type="ChEBI" id="CHEBI:18420"/>
    </ligand>
</feature>
<feature type="region of interest" description="Disordered" evidence="8">
    <location>
        <begin position="231"/>
        <end position="250"/>
    </location>
</feature>
<evidence type="ECO:0000256" key="1">
    <source>
        <dbReference type="ARBA" id="ARBA00010290"/>
    </source>
</evidence>
<evidence type="ECO:0000256" key="2">
    <source>
        <dbReference type="ARBA" id="ARBA00022707"/>
    </source>
</evidence>
<evidence type="ECO:0000256" key="3">
    <source>
        <dbReference type="ARBA" id="ARBA00022741"/>
    </source>
</evidence>
<protein>
    <recommendedName>
        <fullName evidence="9">SGF29 C-terminal domain-containing protein</fullName>
    </recommendedName>
</protein>
<keyword evidence="5" id="KW-0449">Lipoprotein</keyword>
<evidence type="ECO:0000313" key="11">
    <source>
        <dbReference type="Proteomes" id="UP001161017"/>
    </source>
</evidence>
<dbReference type="SUPFAM" id="SSF52540">
    <property type="entry name" value="P-loop containing nucleoside triphosphate hydrolases"/>
    <property type="match status" value="1"/>
</dbReference>
<evidence type="ECO:0000256" key="8">
    <source>
        <dbReference type="SAM" id="MobiDB-lite"/>
    </source>
</evidence>
<sequence length="534" mass="59044">MAARNRPRNGLAKDDALDAHEERNMWNQIVNDLRKLKGIQARAADIAKQQIDLEARLAKGPTVKEIDELQDLYREGVRLAEEEQRLLNEEPADVIKNITILAALRTATENTEAGNRLAPQPTKQRNPKRQKIDTDGATESPSVPSPGSNSAVNKLKGQNVMRSVSVPRQQQAAEVVVKLEDGVPGAEALKGLAGEKAGKFFIGAEVAYRQTKPKEDGSQWIQCNITNVTGDGNKKRYEVQDPEPDENGQPGQVYKTGANALIAIPSPEAALPDFAVGKAVLARYPETTTFYRAEVTGSKKDVYRLKFEDDQNQEMEVGRSDSLKSYKYLPCGANIPPAEVIKSHHTAIMGGSMSKIMAKLFGSREMRLLMLGLDAAGKTTILYKLKLNSDVTTIPTVGFNVETVTYKNVKFNVWDVGGQDKIRPLWRHYFSGTQGLIFVIDSNDRARISEARAELHRIILDREMKEALLLVFANKQDIPGAMKPAEVQEKLKLGQLKDKIWYVVPSCATSGEGLFEGLAWLSNNVKAQTANKPR</sequence>
<dbReference type="FunFam" id="3.40.50.300:FF:000832">
    <property type="entry name" value="ADP-ribosylation factor 6"/>
    <property type="match status" value="1"/>
</dbReference>
<comment type="similarity">
    <text evidence="1">Belongs to the small GTPase superfamily. Arf family.</text>
</comment>
<dbReference type="GO" id="GO:0003924">
    <property type="term" value="F:GTPase activity"/>
    <property type="evidence" value="ECO:0007669"/>
    <property type="project" value="InterPro"/>
</dbReference>
<feature type="binding site" evidence="6">
    <location>
        <begin position="372"/>
        <end position="379"/>
    </location>
    <ligand>
        <name>GTP</name>
        <dbReference type="ChEBI" id="CHEBI:37565"/>
    </ligand>
</feature>
<keyword evidence="7" id="KW-0460">Magnesium</keyword>
<dbReference type="InterPro" id="IPR027417">
    <property type="entry name" value="P-loop_NTPase"/>
</dbReference>
<evidence type="ECO:0000256" key="7">
    <source>
        <dbReference type="PIRSR" id="PIRSR606689-2"/>
    </source>
</evidence>
<dbReference type="PROSITE" id="PS51417">
    <property type="entry name" value="ARF"/>
    <property type="match status" value="1"/>
</dbReference>
<dbReference type="Pfam" id="PF07039">
    <property type="entry name" value="SGF29_Tudor"/>
    <property type="match status" value="1"/>
</dbReference>
<keyword evidence="4 6" id="KW-0342">GTP-binding</keyword>
<dbReference type="InterPro" id="IPR002999">
    <property type="entry name" value="Tudor"/>
</dbReference>
<dbReference type="Proteomes" id="UP001161017">
    <property type="component" value="Unassembled WGS sequence"/>
</dbReference>
<gene>
    <name evidence="10" type="ORF">OHK93_005227</name>
</gene>
<dbReference type="AlphaFoldDB" id="A0AA43QVN4"/>
<reference evidence="10" key="1">
    <citation type="journal article" date="2023" name="Genome Biol. Evol.">
        <title>First Whole Genome Sequence and Flow Cytometry Genome Size Data for the Lichen-Forming Fungus Ramalina farinacea (Ascomycota).</title>
        <authorList>
            <person name="Llewellyn T."/>
            <person name="Mian S."/>
            <person name="Hill R."/>
            <person name="Leitch I.J."/>
            <person name="Gaya E."/>
        </authorList>
    </citation>
    <scope>NUCLEOTIDE SEQUENCE</scope>
    <source>
        <strain evidence="10">LIQ254RAFAR</strain>
    </source>
</reference>
<dbReference type="NCBIfam" id="TIGR00231">
    <property type="entry name" value="small_GTP"/>
    <property type="match status" value="1"/>
</dbReference>
<dbReference type="CDD" id="cd04149">
    <property type="entry name" value="Arf6"/>
    <property type="match status" value="1"/>
</dbReference>
<dbReference type="InterPro" id="IPR010750">
    <property type="entry name" value="SGF29_tudor-like_dom"/>
</dbReference>
<keyword evidence="11" id="KW-1185">Reference proteome</keyword>
<dbReference type="SMART" id="SM00177">
    <property type="entry name" value="ARF"/>
    <property type="match status" value="1"/>
</dbReference>
<dbReference type="PROSITE" id="PS51518">
    <property type="entry name" value="SGF29_C"/>
    <property type="match status" value="1"/>
</dbReference>
<dbReference type="GO" id="GO:0005525">
    <property type="term" value="F:GTP binding"/>
    <property type="evidence" value="ECO:0007669"/>
    <property type="project" value="UniProtKB-KW"/>
</dbReference>
<dbReference type="InterPro" id="IPR041838">
    <property type="entry name" value="Arf6"/>
</dbReference>
<feature type="binding site" evidence="6">
    <location>
        <position position="418"/>
    </location>
    <ligand>
        <name>GTP</name>
        <dbReference type="ChEBI" id="CHEBI:37565"/>
    </ligand>
</feature>
<feature type="binding site" evidence="7">
    <location>
        <position position="379"/>
    </location>
    <ligand>
        <name>Mg(2+)</name>
        <dbReference type="ChEBI" id="CHEBI:18420"/>
    </ligand>
</feature>